<sequence>MESNDETMLLGDNRDDAFSPPTPGLTRAQAFNLYLSHALSTWNARGYEFAAILFTAAAYPDTLVAAALRMIIIYIAMIVFSSSVGQWVERSPDRLRTLLSTIICNRTSVIVGSFVWLLILSQENLLTGGDNPAATPPRFALPRNDALKGIIFAVAVAFGIIERLSASGNLISMERDWVVTVAGPVGHPYDLMNLNAVMRRIDLVCKLISPILISIVISTTGSVRIGVLYTGLGSLVSIPIELLSAKRVWNGSAVLQAPRPVPVSEPQRPVAASGQRGIGIGSWWSVLRKYFQGLEMYFSSSVWMPSFALAMLHFNMLTWRATFITYLINIGYSLNIITVARAIGSVFEISSTQQLTTKIAVTPRGIVYLGRTSRHRVTSGDESNISLIQEEAQREDSVDDVQTLIGLQRLGLWGMSSQVLNTIPVVLALWAVSSQHNQPSTEDIPALLRRLTDELSIGWSLVLFSFLAFSRLGVWVFDLTTQQLTQTLVPKTQRSSFAGVENSVINVFEVLGAGAAIAFPRVEQYRWLALASLVSITLSWCLYAWWVRAQRGHLVHWEKLGAGH</sequence>
<evidence type="ECO:0000256" key="1">
    <source>
        <dbReference type="ARBA" id="ARBA00004141"/>
    </source>
</evidence>
<evidence type="ECO:0000256" key="3">
    <source>
        <dbReference type="ARBA" id="ARBA00022692"/>
    </source>
</evidence>
<accession>A0AAN7UV55</accession>
<feature type="transmembrane region" description="Helical" evidence="6">
    <location>
        <begin position="323"/>
        <end position="343"/>
    </location>
</feature>
<comment type="caution">
    <text evidence="6">Lacks conserved residue(s) required for the propagation of feature annotation.</text>
</comment>
<dbReference type="PANTHER" id="PTHR11660">
    <property type="entry name" value="SOLUTE CARRIER FAMILY 40 MEMBER"/>
    <property type="match status" value="1"/>
</dbReference>
<dbReference type="Pfam" id="PF06963">
    <property type="entry name" value="FPN1"/>
    <property type="match status" value="2"/>
</dbReference>
<keyword evidence="3 6" id="KW-0812">Transmembrane</keyword>
<dbReference type="GO" id="GO:0016020">
    <property type="term" value="C:membrane"/>
    <property type="evidence" value="ECO:0007669"/>
    <property type="project" value="UniProtKB-SubCell"/>
</dbReference>
<proteinExistence type="inferred from homology"/>
<dbReference type="InterPro" id="IPR009716">
    <property type="entry name" value="Ferroportin-1"/>
</dbReference>
<feature type="transmembrane region" description="Helical" evidence="6">
    <location>
        <begin position="97"/>
        <end position="119"/>
    </location>
</feature>
<feature type="transmembrane region" description="Helical" evidence="6">
    <location>
        <begin position="457"/>
        <end position="477"/>
    </location>
</feature>
<comment type="similarity">
    <text evidence="6">Belongs to the ferroportin (FP) (TC 2.A.100) family. SLC40A subfamily.</text>
</comment>
<feature type="transmembrane region" description="Helical" evidence="6">
    <location>
        <begin position="525"/>
        <end position="546"/>
    </location>
</feature>
<organism evidence="7 8">
    <name type="scientific">Xylaria bambusicola</name>
    <dbReference type="NCBI Taxonomy" id="326684"/>
    <lineage>
        <taxon>Eukaryota</taxon>
        <taxon>Fungi</taxon>
        <taxon>Dikarya</taxon>
        <taxon>Ascomycota</taxon>
        <taxon>Pezizomycotina</taxon>
        <taxon>Sordariomycetes</taxon>
        <taxon>Xylariomycetidae</taxon>
        <taxon>Xylariales</taxon>
        <taxon>Xylariaceae</taxon>
        <taxon>Xylaria</taxon>
    </lineage>
</organism>
<evidence type="ECO:0000256" key="5">
    <source>
        <dbReference type="ARBA" id="ARBA00023136"/>
    </source>
</evidence>
<keyword evidence="4 6" id="KW-1133">Transmembrane helix</keyword>
<dbReference type="Proteomes" id="UP001305414">
    <property type="component" value="Unassembled WGS sequence"/>
</dbReference>
<keyword evidence="2 6" id="KW-0813">Transport</keyword>
<keyword evidence="8" id="KW-1185">Reference proteome</keyword>
<gene>
    <name evidence="7" type="ORF">RRF57_009542</name>
</gene>
<evidence type="ECO:0000256" key="6">
    <source>
        <dbReference type="RuleBase" id="RU365065"/>
    </source>
</evidence>
<dbReference type="AlphaFoldDB" id="A0AAN7UV55"/>
<evidence type="ECO:0000256" key="4">
    <source>
        <dbReference type="ARBA" id="ARBA00022989"/>
    </source>
</evidence>
<keyword evidence="6" id="KW-0406">Ion transport</keyword>
<evidence type="ECO:0000313" key="7">
    <source>
        <dbReference type="EMBL" id="KAK5633828.1"/>
    </source>
</evidence>
<comment type="subcellular location">
    <subcellularLocation>
        <location evidence="1 6">Membrane</location>
        <topology evidence="1 6">Multi-pass membrane protein</topology>
    </subcellularLocation>
</comment>
<dbReference type="EMBL" id="JAWHQM010000036">
    <property type="protein sequence ID" value="KAK5633828.1"/>
    <property type="molecule type" value="Genomic_DNA"/>
</dbReference>
<dbReference type="PANTHER" id="PTHR11660:SF57">
    <property type="entry name" value="SOLUTE CARRIER FAMILY 40 MEMBER"/>
    <property type="match status" value="1"/>
</dbReference>
<comment type="function">
    <text evidence="6">May be involved in iron transport and iron homeostasis.</text>
</comment>
<reference evidence="7 8" key="1">
    <citation type="submission" date="2023-10" db="EMBL/GenBank/DDBJ databases">
        <title>Draft genome sequence of Xylaria bambusicola isolate GMP-LS, the root and basal stem rot pathogen of sugarcane in Indonesia.</title>
        <authorList>
            <person name="Selvaraj P."/>
            <person name="Muralishankar V."/>
            <person name="Muruganantham S."/>
            <person name="Sp S."/>
            <person name="Haryani S."/>
            <person name="Lau K.J.X."/>
            <person name="Naqvi N.I."/>
        </authorList>
    </citation>
    <scope>NUCLEOTIDE SEQUENCE [LARGE SCALE GENOMIC DNA]</scope>
    <source>
        <strain evidence="7">GMP-LS</strain>
    </source>
</reference>
<feature type="transmembrane region" description="Helical" evidence="6">
    <location>
        <begin position="410"/>
        <end position="432"/>
    </location>
</feature>
<evidence type="ECO:0000256" key="2">
    <source>
        <dbReference type="ARBA" id="ARBA00022448"/>
    </source>
</evidence>
<feature type="transmembrane region" description="Helical" evidence="6">
    <location>
        <begin position="146"/>
        <end position="165"/>
    </location>
</feature>
<dbReference type="GO" id="GO:0005381">
    <property type="term" value="F:iron ion transmembrane transporter activity"/>
    <property type="evidence" value="ECO:0007669"/>
    <property type="project" value="UniProtKB-UniRule"/>
</dbReference>
<comment type="caution">
    <text evidence="7">The sequence shown here is derived from an EMBL/GenBank/DDBJ whole genome shotgun (WGS) entry which is preliminary data.</text>
</comment>
<feature type="transmembrane region" description="Helical" evidence="6">
    <location>
        <begin position="498"/>
        <end position="519"/>
    </location>
</feature>
<protein>
    <recommendedName>
        <fullName evidence="6">Solute carrier family 40 member</fullName>
    </recommendedName>
</protein>
<feature type="transmembrane region" description="Helical" evidence="6">
    <location>
        <begin position="63"/>
        <end position="85"/>
    </location>
</feature>
<evidence type="ECO:0000313" key="8">
    <source>
        <dbReference type="Proteomes" id="UP001305414"/>
    </source>
</evidence>
<name>A0AAN7UV55_9PEZI</name>
<keyword evidence="5 6" id="KW-0472">Membrane</keyword>